<dbReference type="PANTHER" id="PTHR43479">
    <property type="entry name" value="ACREF/ENVCD OPERON REPRESSOR-RELATED"/>
    <property type="match status" value="1"/>
</dbReference>
<reference evidence="4 5" key="1">
    <citation type="journal article" date="2011" name="J. Microbiol.">
        <title>Gramella jeungdoensis sp. nov., isolated from a solar saltern in Korea.</title>
        <authorList>
            <person name="Joung Y."/>
            <person name="Kim H."/>
            <person name="Jang T."/>
            <person name="Ahn T.S."/>
            <person name="Joh K."/>
        </authorList>
    </citation>
    <scope>NUCLEOTIDE SEQUENCE [LARGE SCALE GENOMIC DNA]</scope>
    <source>
        <strain evidence="4 5">KCTC 23123</strain>
    </source>
</reference>
<name>A0A4Y8AWH0_9FLAO</name>
<keyword evidence="5" id="KW-1185">Reference proteome</keyword>
<dbReference type="OrthoDB" id="881297at2"/>
<dbReference type="RefSeq" id="WP_134246497.1">
    <property type="nucleotide sequence ID" value="NZ_SNQI01000001.1"/>
</dbReference>
<dbReference type="InterPro" id="IPR050624">
    <property type="entry name" value="HTH-type_Tx_Regulator"/>
</dbReference>
<feature type="domain" description="HTH tetR-type" evidence="3">
    <location>
        <begin position="2"/>
        <end position="62"/>
    </location>
</feature>
<feature type="DNA-binding region" description="H-T-H motif" evidence="2">
    <location>
        <begin position="25"/>
        <end position="44"/>
    </location>
</feature>
<dbReference type="AlphaFoldDB" id="A0A4Y8AWH0"/>
<proteinExistence type="predicted"/>
<dbReference type="SUPFAM" id="SSF46689">
    <property type="entry name" value="Homeodomain-like"/>
    <property type="match status" value="1"/>
</dbReference>
<evidence type="ECO:0000256" key="1">
    <source>
        <dbReference type="ARBA" id="ARBA00023125"/>
    </source>
</evidence>
<organism evidence="4 5">
    <name type="scientific">Gramella jeungdoensis</name>
    <dbReference type="NCBI Taxonomy" id="708091"/>
    <lineage>
        <taxon>Bacteria</taxon>
        <taxon>Pseudomonadati</taxon>
        <taxon>Bacteroidota</taxon>
        <taxon>Flavobacteriia</taxon>
        <taxon>Flavobacteriales</taxon>
        <taxon>Flavobacteriaceae</taxon>
        <taxon>Christiangramia</taxon>
    </lineage>
</organism>
<dbReference type="PRINTS" id="PR00455">
    <property type="entry name" value="HTHTETR"/>
</dbReference>
<keyword evidence="1 2" id="KW-0238">DNA-binding</keyword>
<accession>A0A4Y8AWH0</accession>
<sequence length="84" mass="9765">MENKKVVLIEKSTELFLAYGIQHVSMDDIADKCGISKKTIYKFFENKNDLLLHIITIINKKTKANFKNISKKAFQFSKSVIYTF</sequence>
<evidence type="ECO:0000259" key="3">
    <source>
        <dbReference type="PROSITE" id="PS50977"/>
    </source>
</evidence>
<gene>
    <name evidence="4" type="ORF">E2488_01150</name>
</gene>
<dbReference type="EMBL" id="SNQI01000001">
    <property type="protein sequence ID" value="TEW76485.1"/>
    <property type="molecule type" value="Genomic_DNA"/>
</dbReference>
<evidence type="ECO:0000313" key="5">
    <source>
        <dbReference type="Proteomes" id="UP000298517"/>
    </source>
</evidence>
<protein>
    <submittedName>
        <fullName evidence="4">TetR/AcrR family transcriptional regulator</fullName>
    </submittedName>
</protein>
<dbReference type="Pfam" id="PF00440">
    <property type="entry name" value="TetR_N"/>
    <property type="match status" value="1"/>
</dbReference>
<dbReference type="InterPro" id="IPR009057">
    <property type="entry name" value="Homeodomain-like_sf"/>
</dbReference>
<evidence type="ECO:0000313" key="4">
    <source>
        <dbReference type="EMBL" id="TEW76485.1"/>
    </source>
</evidence>
<dbReference type="GO" id="GO:0003677">
    <property type="term" value="F:DNA binding"/>
    <property type="evidence" value="ECO:0007669"/>
    <property type="project" value="UniProtKB-UniRule"/>
</dbReference>
<dbReference type="PROSITE" id="PS50977">
    <property type="entry name" value="HTH_TETR_2"/>
    <property type="match status" value="1"/>
</dbReference>
<dbReference type="PANTHER" id="PTHR43479:SF11">
    <property type="entry name" value="ACREF_ENVCD OPERON REPRESSOR-RELATED"/>
    <property type="match status" value="1"/>
</dbReference>
<comment type="caution">
    <text evidence="4">The sequence shown here is derived from an EMBL/GenBank/DDBJ whole genome shotgun (WGS) entry which is preliminary data.</text>
</comment>
<dbReference type="Gene3D" id="1.10.357.10">
    <property type="entry name" value="Tetracycline Repressor, domain 2"/>
    <property type="match status" value="1"/>
</dbReference>
<dbReference type="InterPro" id="IPR001647">
    <property type="entry name" value="HTH_TetR"/>
</dbReference>
<evidence type="ECO:0000256" key="2">
    <source>
        <dbReference type="PROSITE-ProRule" id="PRU00335"/>
    </source>
</evidence>
<dbReference type="Proteomes" id="UP000298517">
    <property type="component" value="Unassembled WGS sequence"/>
</dbReference>